<proteinExistence type="inferred from homology"/>
<reference evidence="3 4" key="1">
    <citation type="submission" date="2020-08" db="EMBL/GenBank/DDBJ databases">
        <title>Genomic Encyclopedia of Type Strains, Phase IV (KMG-IV): sequencing the most valuable type-strain genomes for metagenomic binning, comparative biology and taxonomic classification.</title>
        <authorList>
            <person name="Goeker M."/>
        </authorList>
    </citation>
    <scope>NUCLEOTIDE SEQUENCE [LARGE SCALE GENOMIC DNA]</scope>
    <source>
        <strain evidence="3 4">DSM 100044</strain>
    </source>
</reference>
<feature type="domain" description="AB hydrolase-1" evidence="2">
    <location>
        <begin position="22"/>
        <end position="259"/>
    </location>
</feature>
<keyword evidence="3" id="KW-0560">Oxidoreductase</keyword>
<comment type="similarity">
    <text evidence="1">Belongs to the AB hydrolase superfamily. Bacterial non-heme haloperoxidase / perhydrolase family.</text>
</comment>
<sequence length="288" mass="31618">MPMHTTRDGTQIYFRDWGKGQPVVFSHGWPLTGDAWEGQMMFLRAHGYRTIAHDRRGNGRSDQPDFGNDVDTWADDLAGLIEHLDLEQVVLVGHSTGGGEVARYIGRHGIARVAKVVLLDSIVPRMLQAPDNPAGVPIEGIDQIRAGTLANRSQFFKEVAVPFFSANREGSTVTQGMKDLFWYQGLQGGLLAEYETSFSWQLDYTEDARRIDVPTLVIHGDDDQIVPIDAGGRRAVEIIPNARLIVYPGGNHGIAITDPDRVNADLLAFLQEATSEPASASVRETVSA</sequence>
<evidence type="ECO:0000259" key="2">
    <source>
        <dbReference type="Pfam" id="PF00561"/>
    </source>
</evidence>
<name>A0A7W9BGY6_9SPHN</name>
<dbReference type="PANTHER" id="PTHR43433">
    <property type="entry name" value="HYDROLASE, ALPHA/BETA FOLD FAMILY PROTEIN"/>
    <property type="match status" value="1"/>
</dbReference>
<comment type="caution">
    <text evidence="3">The sequence shown here is derived from an EMBL/GenBank/DDBJ whole genome shotgun (WGS) entry which is preliminary data.</text>
</comment>
<dbReference type="FunFam" id="3.40.50.1820:FF:000205">
    <property type="entry name" value="Non-haem bromoperoxidase BPO-A2"/>
    <property type="match status" value="1"/>
</dbReference>
<dbReference type="InterPro" id="IPR050471">
    <property type="entry name" value="AB_hydrolase"/>
</dbReference>
<evidence type="ECO:0000313" key="3">
    <source>
        <dbReference type="EMBL" id="MBB5716943.1"/>
    </source>
</evidence>
<dbReference type="RefSeq" id="WP_184060639.1">
    <property type="nucleotide sequence ID" value="NZ_JACIJK010000018.1"/>
</dbReference>
<dbReference type="Gene3D" id="3.40.50.1820">
    <property type="entry name" value="alpha/beta hydrolase"/>
    <property type="match status" value="1"/>
</dbReference>
<dbReference type="InterPro" id="IPR029058">
    <property type="entry name" value="AB_hydrolase_fold"/>
</dbReference>
<dbReference type="Proteomes" id="UP000546200">
    <property type="component" value="Unassembled WGS sequence"/>
</dbReference>
<evidence type="ECO:0000313" key="4">
    <source>
        <dbReference type="Proteomes" id="UP000546200"/>
    </source>
</evidence>
<gene>
    <name evidence="3" type="ORF">FHS94_003815</name>
</gene>
<dbReference type="InterPro" id="IPR000639">
    <property type="entry name" value="Epox_hydrolase-like"/>
</dbReference>
<dbReference type="InterPro" id="IPR000073">
    <property type="entry name" value="AB_hydrolase_1"/>
</dbReference>
<dbReference type="PANTHER" id="PTHR43433:SF3">
    <property type="entry name" value="NON-HEME CHLOROPEROXIDASE"/>
    <property type="match status" value="1"/>
</dbReference>
<dbReference type="PRINTS" id="PR00412">
    <property type="entry name" value="EPOXHYDRLASE"/>
</dbReference>
<keyword evidence="4" id="KW-1185">Reference proteome</keyword>
<dbReference type="EC" id="1.11.1.10" evidence="3"/>
<keyword evidence="3" id="KW-0575">Peroxidase</keyword>
<protein>
    <submittedName>
        <fullName evidence="3">Non-heme chloroperoxidase</fullName>
        <ecNumber evidence="3">1.11.1.10</ecNumber>
    </submittedName>
</protein>
<dbReference type="GO" id="GO:0016691">
    <property type="term" value="F:chloride peroxidase activity"/>
    <property type="evidence" value="ECO:0007669"/>
    <property type="project" value="UniProtKB-EC"/>
</dbReference>
<evidence type="ECO:0000256" key="1">
    <source>
        <dbReference type="ARBA" id="ARBA00038128"/>
    </source>
</evidence>
<dbReference type="PRINTS" id="PR00111">
    <property type="entry name" value="ABHYDROLASE"/>
</dbReference>
<dbReference type="SUPFAM" id="SSF53474">
    <property type="entry name" value="alpha/beta-Hydrolases"/>
    <property type="match status" value="1"/>
</dbReference>
<dbReference type="EMBL" id="JACIJK010000018">
    <property type="protein sequence ID" value="MBB5716943.1"/>
    <property type="molecule type" value="Genomic_DNA"/>
</dbReference>
<organism evidence="3 4">
    <name type="scientific">Sphingomonas aerophila</name>
    <dbReference type="NCBI Taxonomy" id="1344948"/>
    <lineage>
        <taxon>Bacteria</taxon>
        <taxon>Pseudomonadati</taxon>
        <taxon>Pseudomonadota</taxon>
        <taxon>Alphaproteobacteria</taxon>
        <taxon>Sphingomonadales</taxon>
        <taxon>Sphingomonadaceae</taxon>
        <taxon>Sphingomonas</taxon>
    </lineage>
</organism>
<accession>A0A7W9BGY6</accession>
<dbReference type="AlphaFoldDB" id="A0A7W9BGY6"/>
<dbReference type="Pfam" id="PF00561">
    <property type="entry name" value="Abhydrolase_1"/>
    <property type="match status" value="1"/>
</dbReference>